<comment type="caution">
    <text evidence="3">The sequence shown here is derived from an EMBL/GenBank/DDBJ whole genome shotgun (WGS) entry which is preliminary data.</text>
</comment>
<dbReference type="InterPro" id="IPR025665">
    <property type="entry name" value="Beta-barrel_OMP_2"/>
</dbReference>
<keyword evidence="1" id="KW-0732">Signal</keyword>
<proteinExistence type="predicted"/>
<dbReference type="Proteomes" id="UP000712080">
    <property type="component" value="Unassembled WGS sequence"/>
</dbReference>
<evidence type="ECO:0000259" key="2">
    <source>
        <dbReference type="Pfam" id="PF13568"/>
    </source>
</evidence>
<dbReference type="EMBL" id="JAAMPU010000106">
    <property type="protein sequence ID" value="NMH28535.1"/>
    <property type="molecule type" value="Genomic_DNA"/>
</dbReference>
<evidence type="ECO:0000313" key="4">
    <source>
        <dbReference type="Proteomes" id="UP000712080"/>
    </source>
</evidence>
<reference evidence="3" key="1">
    <citation type="submission" date="2020-02" db="EMBL/GenBank/DDBJ databases">
        <title>Flavobacterium sp. genome.</title>
        <authorList>
            <person name="Jung H.S."/>
            <person name="Baek J.H."/>
            <person name="Jeon C.O."/>
        </authorList>
    </citation>
    <scope>NUCLEOTIDE SEQUENCE</scope>
    <source>
        <strain evidence="3">SE-s28</strain>
    </source>
</reference>
<feature type="chain" id="PRO_5036764486" evidence="1">
    <location>
        <begin position="20"/>
        <end position="215"/>
    </location>
</feature>
<keyword evidence="4" id="KW-1185">Reference proteome</keyword>
<accession>A0A972FVT2</accession>
<evidence type="ECO:0000256" key="1">
    <source>
        <dbReference type="SAM" id="SignalP"/>
    </source>
</evidence>
<name>A0A972FVT2_9FLAO</name>
<feature type="domain" description="Outer membrane protein beta-barrel" evidence="2">
    <location>
        <begin position="18"/>
        <end position="190"/>
    </location>
</feature>
<feature type="signal peptide" evidence="1">
    <location>
        <begin position="1"/>
        <end position="19"/>
    </location>
</feature>
<protein>
    <submittedName>
        <fullName evidence="3">PorT family protein</fullName>
    </submittedName>
</protein>
<sequence length="215" mass="23243">MKKVFLTVILAFAGLASQAQDKGMKFGVKLGPNFSTLTGDADDASVRVGFHGGVFAEFMITDAIGIQPEVLFSMQGANSDYEAYFGNIFDDVEGWDKIKLNYINVPIMVNYHFAAVKGLSAGIGPQVGFLMSAKEEGTGYDAESGNYYNYDTDVKDYYKSIDVAICAGAQYEFSFGLIASVRGNLGLLNIADYPGSGSYKLHNNVIQISAAYSFL</sequence>
<evidence type="ECO:0000313" key="3">
    <source>
        <dbReference type="EMBL" id="NMH28535.1"/>
    </source>
</evidence>
<gene>
    <name evidence="3" type="ORF">G6047_10875</name>
</gene>
<organism evidence="3 4">
    <name type="scientific">Flavobacterium silvaticum</name>
    <dbReference type="NCBI Taxonomy" id="1852020"/>
    <lineage>
        <taxon>Bacteria</taxon>
        <taxon>Pseudomonadati</taxon>
        <taxon>Bacteroidota</taxon>
        <taxon>Flavobacteriia</taxon>
        <taxon>Flavobacteriales</taxon>
        <taxon>Flavobacteriaceae</taxon>
        <taxon>Flavobacterium</taxon>
    </lineage>
</organism>
<dbReference type="Pfam" id="PF13568">
    <property type="entry name" value="OMP_b-brl_2"/>
    <property type="match status" value="1"/>
</dbReference>
<dbReference type="AlphaFoldDB" id="A0A972FVT2"/>
<dbReference type="RefSeq" id="WP_169527647.1">
    <property type="nucleotide sequence ID" value="NZ_JAAMPU010000106.1"/>
</dbReference>